<gene>
    <name evidence="1" type="ORF">G8770_18780</name>
</gene>
<keyword evidence="1" id="KW-0436">Ligase</keyword>
<dbReference type="Proteomes" id="UP000787472">
    <property type="component" value="Unassembled WGS sequence"/>
</dbReference>
<sequence length="219" mass="25059">MSFYYPQVYQEFLDARFTLPSLPGDHPDWHKGRRHYYCWAISVDSDDICRRWQQAQQHYAGYLRPDYHRQLHLTVAVCGFWQPQDLTSAHNDDFTPAMLQRQLERLQQAEIAPFHLDVGGVNSFASAPFLEIGDDHNLLGGLRELLLLNGDDFRSSIYCPHITLGLYRDRFESSVVGADFSVAIDTMPLKLAVSSLDLLSYEASAPAAPLKLEQRVWLS</sequence>
<organism evidence="1 2">
    <name type="scientific">Pseudomaricurvus hydrocarbonicus</name>
    <dbReference type="NCBI Taxonomy" id="1470433"/>
    <lineage>
        <taxon>Bacteria</taxon>
        <taxon>Pseudomonadati</taxon>
        <taxon>Pseudomonadota</taxon>
        <taxon>Gammaproteobacteria</taxon>
        <taxon>Cellvibrionales</taxon>
        <taxon>Cellvibrionaceae</taxon>
        <taxon>Pseudomaricurvus</taxon>
    </lineage>
</organism>
<proteinExistence type="predicted"/>
<evidence type="ECO:0000313" key="2">
    <source>
        <dbReference type="Proteomes" id="UP000787472"/>
    </source>
</evidence>
<protein>
    <submittedName>
        <fullName evidence="1">2'-5' RNA ligase family protein</fullName>
    </submittedName>
</protein>
<keyword evidence="2" id="KW-1185">Reference proteome</keyword>
<reference evidence="1" key="1">
    <citation type="submission" date="2020-03" db="EMBL/GenBank/DDBJ databases">
        <authorList>
            <person name="Guo F."/>
        </authorList>
    </citation>
    <scope>NUCLEOTIDE SEQUENCE</scope>
    <source>
        <strain evidence="1">JCM 30134</strain>
    </source>
</reference>
<name>A0A9E5MNN4_9GAMM</name>
<dbReference type="EMBL" id="JAAONZ010000018">
    <property type="protein sequence ID" value="NHO67596.1"/>
    <property type="molecule type" value="Genomic_DNA"/>
</dbReference>
<comment type="caution">
    <text evidence="1">The sequence shown here is derived from an EMBL/GenBank/DDBJ whole genome shotgun (WGS) entry which is preliminary data.</text>
</comment>
<dbReference type="AlphaFoldDB" id="A0A9E5MNN4"/>
<evidence type="ECO:0000313" key="1">
    <source>
        <dbReference type="EMBL" id="NHO67596.1"/>
    </source>
</evidence>
<accession>A0A9E5MNN4</accession>
<dbReference type="SUPFAM" id="SSF55144">
    <property type="entry name" value="LigT-like"/>
    <property type="match status" value="1"/>
</dbReference>
<dbReference type="Pfam" id="PF13563">
    <property type="entry name" value="2_5_RNA_ligase2"/>
    <property type="match status" value="1"/>
</dbReference>
<dbReference type="GO" id="GO:0016874">
    <property type="term" value="F:ligase activity"/>
    <property type="evidence" value="ECO:0007669"/>
    <property type="project" value="UniProtKB-KW"/>
</dbReference>
<dbReference type="Gene3D" id="3.90.1140.10">
    <property type="entry name" value="Cyclic phosphodiesterase"/>
    <property type="match status" value="1"/>
</dbReference>
<dbReference type="InterPro" id="IPR009097">
    <property type="entry name" value="Cyclic_Pdiesterase"/>
</dbReference>
<dbReference type="RefSeq" id="WP_167190578.1">
    <property type="nucleotide sequence ID" value="NZ_JAAONZ010000018.1"/>
</dbReference>